<evidence type="ECO:0000256" key="5">
    <source>
        <dbReference type="ARBA" id="ARBA00022764"/>
    </source>
</evidence>
<evidence type="ECO:0000256" key="1">
    <source>
        <dbReference type="ARBA" id="ARBA00004196"/>
    </source>
</evidence>
<sequence length="437" mass="48661">MLKKSWFASGAVLSMLLIAGCSGDPSSSEASNENTNGEGPTEIEFYHIHGGEAGEAVDELVAEYHEQQDDVRVTPVYVEGSYEGMLEKLQMQATSGELPAVAQAGFVYSRFMIENMPVAPIQDFIDEENYNLDDYYPKMLDLGRDDEETIWSLPFAVSTPVVYYNKDWFEEAGLDPENPPLDTWEDVRDTASVLAEEDGKYGVFYNHTITGNWMFQAMTETAGGRMVNDDATEVTFNEEPGVKSLQYWVDLVNKDQSMPNVNNDQAVQAFNSEELGIYINTTASLRQLQTNSEFEVGTAPFPTVDGHDRQVPAGGNSVYIMDTDEAQKQAAWDFIKFLTNPEGTTTFSSASGYMAVRESAVEQDELLGKYLNEENPAAKTTYEQTDEMVPWFNFPGDAGTRIYKIVQDNIQAALTEQKTAEEALQDAAEEANQLIEK</sequence>
<dbReference type="InterPro" id="IPR006061">
    <property type="entry name" value="SBP_1_CS"/>
</dbReference>
<dbReference type="PROSITE" id="PS01037">
    <property type="entry name" value="SBP_BACTERIAL_1"/>
    <property type="match status" value="1"/>
</dbReference>
<keyword evidence="4 7" id="KW-0732">Signal</keyword>
<comment type="similarity">
    <text evidence="2">Belongs to the bacterial solute-binding protein 1 family.</text>
</comment>
<evidence type="ECO:0000256" key="6">
    <source>
        <dbReference type="SAM" id="Coils"/>
    </source>
</evidence>
<dbReference type="AlphaFoldDB" id="A0A1I2BIT7"/>
<dbReference type="Pfam" id="PF01547">
    <property type="entry name" value="SBP_bac_1"/>
    <property type="match status" value="1"/>
</dbReference>
<keyword evidence="5" id="KW-0574">Periplasm</keyword>
<accession>A0A1I2BIT7</accession>
<comment type="subcellular location">
    <subcellularLocation>
        <location evidence="1">Cell envelope</location>
    </subcellularLocation>
</comment>
<dbReference type="InterPro" id="IPR006059">
    <property type="entry name" value="SBP"/>
</dbReference>
<evidence type="ECO:0000256" key="4">
    <source>
        <dbReference type="ARBA" id="ARBA00022729"/>
    </source>
</evidence>
<evidence type="ECO:0000313" key="8">
    <source>
        <dbReference type="EMBL" id="SFE56104.1"/>
    </source>
</evidence>
<feature type="signal peptide" evidence="7">
    <location>
        <begin position="1"/>
        <end position="23"/>
    </location>
</feature>
<dbReference type="PANTHER" id="PTHR43649:SF31">
    <property type="entry name" value="SN-GLYCEROL-3-PHOSPHATE-BINDING PERIPLASMIC PROTEIN UGPB"/>
    <property type="match status" value="1"/>
</dbReference>
<keyword evidence="6" id="KW-0175">Coiled coil</keyword>
<dbReference type="STRING" id="930128.SAMN05192532_102332"/>
<dbReference type="CDD" id="cd14748">
    <property type="entry name" value="PBP2_UgpB"/>
    <property type="match status" value="1"/>
</dbReference>
<dbReference type="SUPFAM" id="SSF53850">
    <property type="entry name" value="Periplasmic binding protein-like II"/>
    <property type="match status" value="1"/>
</dbReference>
<evidence type="ECO:0000256" key="2">
    <source>
        <dbReference type="ARBA" id="ARBA00008520"/>
    </source>
</evidence>
<dbReference type="GO" id="GO:0030313">
    <property type="term" value="C:cell envelope"/>
    <property type="evidence" value="ECO:0007669"/>
    <property type="project" value="UniProtKB-SubCell"/>
</dbReference>
<reference evidence="8 9" key="1">
    <citation type="submission" date="2016-10" db="EMBL/GenBank/DDBJ databases">
        <authorList>
            <person name="de Groot N.N."/>
        </authorList>
    </citation>
    <scope>NUCLEOTIDE SEQUENCE [LARGE SCALE GENOMIC DNA]</scope>
    <source>
        <strain evidence="8 9">DSM 23995</strain>
    </source>
</reference>
<dbReference type="PANTHER" id="PTHR43649">
    <property type="entry name" value="ARABINOSE-BINDING PROTEIN-RELATED"/>
    <property type="match status" value="1"/>
</dbReference>
<dbReference type="GO" id="GO:0055085">
    <property type="term" value="P:transmembrane transport"/>
    <property type="evidence" value="ECO:0007669"/>
    <property type="project" value="InterPro"/>
</dbReference>
<organism evidence="8 9">
    <name type="scientific">Alteribacillus iranensis</name>
    <dbReference type="NCBI Taxonomy" id="930128"/>
    <lineage>
        <taxon>Bacteria</taxon>
        <taxon>Bacillati</taxon>
        <taxon>Bacillota</taxon>
        <taxon>Bacilli</taxon>
        <taxon>Bacillales</taxon>
        <taxon>Bacillaceae</taxon>
        <taxon>Alteribacillus</taxon>
    </lineage>
</organism>
<dbReference type="RefSeq" id="WP_091658746.1">
    <property type="nucleotide sequence ID" value="NZ_FONT01000002.1"/>
</dbReference>
<dbReference type="Proteomes" id="UP000199516">
    <property type="component" value="Unassembled WGS sequence"/>
</dbReference>
<evidence type="ECO:0000313" key="9">
    <source>
        <dbReference type="Proteomes" id="UP000199516"/>
    </source>
</evidence>
<dbReference type="Gene3D" id="3.40.190.10">
    <property type="entry name" value="Periplasmic binding protein-like II"/>
    <property type="match status" value="2"/>
</dbReference>
<evidence type="ECO:0000256" key="7">
    <source>
        <dbReference type="SAM" id="SignalP"/>
    </source>
</evidence>
<feature type="chain" id="PRO_5039251617" evidence="7">
    <location>
        <begin position="24"/>
        <end position="437"/>
    </location>
</feature>
<dbReference type="PROSITE" id="PS51257">
    <property type="entry name" value="PROKAR_LIPOPROTEIN"/>
    <property type="match status" value="1"/>
</dbReference>
<evidence type="ECO:0000256" key="3">
    <source>
        <dbReference type="ARBA" id="ARBA00022448"/>
    </source>
</evidence>
<protein>
    <submittedName>
        <fullName evidence="8">Multiple sugar transport system substrate-binding protein</fullName>
    </submittedName>
</protein>
<dbReference type="InterPro" id="IPR050490">
    <property type="entry name" value="Bact_solute-bd_prot1"/>
</dbReference>
<dbReference type="EMBL" id="FONT01000002">
    <property type="protein sequence ID" value="SFE56104.1"/>
    <property type="molecule type" value="Genomic_DNA"/>
</dbReference>
<keyword evidence="9" id="KW-1185">Reference proteome</keyword>
<keyword evidence="3" id="KW-0813">Transport</keyword>
<gene>
    <name evidence="8" type="ORF">SAMN05192532_102332</name>
</gene>
<feature type="coiled-coil region" evidence="6">
    <location>
        <begin position="410"/>
        <end position="437"/>
    </location>
</feature>
<proteinExistence type="inferred from homology"/>
<keyword evidence="8" id="KW-0762">Sugar transport</keyword>
<dbReference type="OrthoDB" id="9795467at2"/>
<name>A0A1I2BIT7_9BACI</name>